<dbReference type="AlphaFoldDB" id="A0AA40D241"/>
<accession>A0AA40D241</accession>
<name>A0AA40D241_9PEZI</name>
<evidence type="ECO:0000313" key="1">
    <source>
        <dbReference type="EMBL" id="KAK0657788.1"/>
    </source>
</evidence>
<keyword evidence="2" id="KW-1185">Reference proteome</keyword>
<proteinExistence type="predicted"/>
<reference evidence="1" key="1">
    <citation type="submission" date="2023-06" db="EMBL/GenBank/DDBJ databases">
        <title>Genome-scale phylogeny and comparative genomics of the fungal order Sordariales.</title>
        <authorList>
            <consortium name="Lawrence Berkeley National Laboratory"/>
            <person name="Hensen N."/>
            <person name="Bonometti L."/>
            <person name="Westerberg I."/>
            <person name="Brannstrom I.O."/>
            <person name="Guillou S."/>
            <person name="Cros-Aarteil S."/>
            <person name="Calhoun S."/>
            <person name="Haridas S."/>
            <person name="Kuo A."/>
            <person name="Mondo S."/>
            <person name="Pangilinan J."/>
            <person name="Riley R."/>
            <person name="Labutti K."/>
            <person name="Andreopoulos B."/>
            <person name="Lipzen A."/>
            <person name="Chen C."/>
            <person name="Yanf M."/>
            <person name="Daum C."/>
            <person name="Ng V."/>
            <person name="Clum A."/>
            <person name="Steindorff A."/>
            <person name="Ohm R."/>
            <person name="Martin F."/>
            <person name="Silar P."/>
            <person name="Natvig D."/>
            <person name="Lalanne C."/>
            <person name="Gautier V."/>
            <person name="Ament-Velasquez S.L."/>
            <person name="Kruys A."/>
            <person name="Hutchinson M.I."/>
            <person name="Powell A.J."/>
            <person name="Barry K."/>
            <person name="Miller A.N."/>
            <person name="Grigoriev I.V."/>
            <person name="Debuchy R."/>
            <person name="Gladieux P."/>
            <person name="Thoren M.H."/>
            <person name="Johannesson H."/>
        </authorList>
    </citation>
    <scope>NUCLEOTIDE SEQUENCE</scope>
    <source>
        <strain evidence="1">SMH2532-1</strain>
    </source>
</reference>
<comment type="caution">
    <text evidence="1">The sequence shown here is derived from an EMBL/GenBank/DDBJ whole genome shotgun (WGS) entry which is preliminary data.</text>
</comment>
<dbReference type="EMBL" id="JAULSV010000001">
    <property type="protein sequence ID" value="KAK0657788.1"/>
    <property type="molecule type" value="Genomic_DNA"/>
</dbReference>
<gene>
    <name evidence="1" type="ORF">B0T16DRAFT_402549</name>
</gene>
<evidence type="ECO:0000313" key="2">
    <source>
        <dbReference type="Proteomes" id="UP001174936"/>
    </source>
</evidence>
<organism evidence="1 2">
    <name type="scientific">Cercophora newfieldiana</name>
    <dbReference type="NCBI Taxonomy" id="92897"/>
    <lineage>
        <taxon>Eukaryota</taxon>
        <taxon>Fungi</taxon>
        <taxon>Dikarya</taxon>
        <taxon>Ascomycota</taxon>
        <taxon>Pezizomycotina</taxon>
        <taxon>Sordariomycetes</taxon>
        <taxon>Sordariomycetidae</taxon>
        <taxon>Sordariales</taxon>
        <taxon>Lasiosphaeriaceae</taxon>
        <taxon>Cercophora</taxon>
    </lineage>
</organism>
<dbReference type="Proteomes" id="UP001174936">
    <property type="component" value="Unassembled WGS sequence"/>
</dbReference>
<protein>
    <submittedName>
        <fullName evidence="1">Uncharacterized protein</fullName>
    </submittedName>
</protein>
<sequence>MDDFTALSEADMDSFLSTYPQFAGFINGEDEIPNSGTDLGDDQYLEDGNISVFSYRSTRSIADTEWGNVSYIDQGGHMDTYDNAYARIGSERVLQQCSWVPMPRRGRARSNVPELVLTTPSGDDHGLDDLAFYPCANAWADMDDDDEY</sequence>